<organism evidence="7 8">
    <name type="scientific">Lutibaculum baratangense AMV1</name>
    <dbReference type="NCBI Taxonomy" id="631454"/>
    <lineage>
        <taxon>Bacteria</taxon>
        <taxon>Pseudomonadati</taxon>
        <taxon>Pseudomonadota</taxon>
        <taxon>Alphaproteobacteria</taxon>
        <taxon>Hyphomicrobiales</taxon>
        <taxon>Tepidamorphaceae</taxon>
        <taxon>Lutibaculum</taxon>
    </lineage>
</organism>
<dbReference type="Gene3D" id="1.10.10.10">
    <property type="entry name" value="Winged helix-like DNA-binding domain superfamily/Winged helix DNA-binding domain"/>
    <property type="match status" value="1"/>
</dbReference>
<protein>
    <submittedName>
        <fullName evidence="7">RNA polymerase sigma-70 factor, ECF subfamily</fullName>
    </submittedName>
</protein>
<dbReference type="Gene3D" id="1.10.1740.10">
    <property type="match status" value="1"/>
</dbReference>
<dbReference type="Pfam" id="PF04542">
    <property type="entry name" value="Sigma70_r2"/>
    <property type="match status" value="1"/>
</dbReference>
<evidence type="ECO:0000256" key="3">
    <source>
        <dbReference type="ARBA" id="ARBA00023082"/>
    </source>
</evidence>
<evidence type="ECO:0000256" key="1">
    <source>
        <dbReference type="ARBA" id="ARBA00010641"/>
    </source>
</evidence>
<feature type="domain" description="RNA polymerase sigma-70 region 2" evidence="5">
    <location>
        <begin position="15"/>
        <end position="77"/>
    </location>
</feature>
<dbReference type="InterPro" id="IPR013324">
    <property type="entry name" value="RNA_pol_sigma_r3/r4-like"/>
</dbReference>
<dbReference type="PANTHER" id="PTHR43133">
    <property type="entry name" value="RNA POLYMERASE ECF-TYPE SIGMA FACTO"/>
    <property type="match status" value="1"/>
</dbReference>
<dbReference type="EMBL" id="AWXZ01000023">
    <property type="protein sequence ID" value="ESR25346.1"/>
    <property type="molecule type" value="Genomic_DNA"/>
</dbReference>
<keyword evidence="4" id="KW-0804">Transcription</keyword>
<sequence length="185" mass="20289">MSVSPQLRKQLLDLIPSLRGFAVSLAGDTERGDDLVQETLVKAWANFGSFTEGTNLRAWLFTILRNEFYSQMRKRGREVEDVDGIHAAKLAVAPSQQSQVDLTHLRKALNEIPADQREALILVAASGFSYEEAADICGCAVGTIKSRVNRARTRLGQIMQVDDEHAAFGPDEVSEAVVGANFATR</sequence>
<dbReference type="AlphaFoldDB" id="V4RGR5"/>
<dbReference type="GO" id="GO:0006352">
    <property type="term" value="P:DNA-templated transcription initiation"/>
    <property type="evidence" value="ECO:0007669"/>
    <property type="project" value="InterPro"/>
</dbReference>
<reference evidence="7 8" key="1">
    <citation type="journal article" date="2014" name="Genome Announc.">
        <title>Draft Genome Sequence of Lutibaculum baratangense Strain AMV1T, Isolated from a Mud Volcano in Andamans, India.</title>
        <authorList>
            <person name="Singh A."/>
            <person name="Sreenivas A."/>
            <person name="Sathyanarayana Reddy G."/>
            <person name="Pinnaka A.K."/>
            <person name="Shivaji S."/>
        </authorList>
    </citation>
    <scope>NUCLEOTIDE SEQUENCE [LARGE SCALE GENOMIC DNA]</scope>
    <source>
        <strain evidence="7 8">AMV1</strain>
    </source>
</reference>
<dbReference type="InterPro" id="IPR007627">
    <property type="entry name" value="RNA_pol_sigma70_r2"/>
</dbReference>
<dbReference type="NCBIfam" id="TIGR02937">
    <property type="entry name" value="sigma70-ECF"/>
    <property type="match status" value="1"/>
</dbReference>
<name>V4RGR5_9HYPH</name>
<dbReference type="GO" id="GO:0016987">
    <property type="term" value="F:sigma factor activity"/>
    <property type="evidence" value="ECO:0007669"/>
    <property type="project" value="UniProtKB-KW"/>
</dbReference>
<evidence type="ECO:0000313" key="7">
    <source>
        <dbReference type="EMBL" id="ESR25346.1"/>
    </source>
</evidence>
<keyword evidence="8" id="KW-1185">Reference proteome</keyword>
<evidence type="ECO:0000259" key="6">
    <source>
        <dbReference type="Pfam" id="PF08281"/>
    </source>
</evidence>
<dbReference type="InterPro" id="IPR013325">
    <property type="entry name" value="RNA_pol_sigma_r2"/>
</dbReference>
<dbReference type="Pfam" id="PF08281">
    <property type="entry name" value="Sigma70_r4_2"/>
    <property type="match status" value="1"/>
</dbReference>
<dbReference type="InterPro" id="IPR039425">
    <property type="entry name" value="RNA_pol_sigma-70-like"/>
</dbReference>
<gene>
    <name evidence="7" type="ORF">N177_1863</name>
</gene>
<evidence type="ECO:0000313" key="8">
    <source>
        <dbReference type="Proteomes" id="UP000017819"/>
    </source>
</evidence>
<keyword evidence="3" id="KW-0731">Sigma factor</keyword>
<comment type="similarity">
    <text evidence="1">Belongs to the sigma-70 factor family. ECF subfamily.</text>
</comment>
<dbReference type="InterPro" id="IPR014284">
    <property type="entry name" value="RNA_pol_sigma-70_dom"/>
</dbReference>
<keyword evidence="2" id="KW-0805">Transcription regulation</keyword>
<dbReference type="NCBIfam" id="NF009199">
    <property type="entry name" value="PRK12547.1"/>
    <property type="match status" value="1"/>
</dbReference>
<dbReference type="SUPFAM" id="SSF88946">
    <property type="entry name" value="Sigma2 domain of RNA polymerase sigma factors"/>
    <property type="match status" value="1"/>
</dbReference>
<dbReference type="Proteomes" id="UP000017819">
    <property type="component" value="Unassembled WGS sequence"/>
</dbReference>
<dbReference type="STRING" id="631454.N177_1863"/>
<dbReference type="OrthoDB" id="9803470at2"/>
<evidence type="ECO:0000256" key="2">
    <source>
        <dbReference type="ARBA" id="ARBA00023015"/>
    </source>
</evidence>
<dbReference type="eggNOG" id="COG1595">
    <property type="taxonomic scope" value="Bacteria"/>
</dbReference>
<proteinExistence type="inferred from homology"/>
<evidence type="ECO:0000256" key="4">
    <source>
        <dbReference type="ARBA" id="ARBA00023163"/>
    </source>
</evidence>
<feature type="domain" description="RNA polymerase sigma factor 70 region 4 type 2" evidence="6">
    <location>
        <begin position="105"/>
        <end position="155"/>
    </location>
</feature>
<dbReference type="PATRIC" id="fig|631454.5.peg.1842"/>
<accession>V4RGR5</accession>
<dbReference type="RefSeq" id="WP_023432004.1">
    <property type="nucleotide sequence ID" value="NZ_AWXZ01000023.1"/>
</dbReference>
<dbReference type="InterPro" id="IPR036388">
    <property type="entry name" value="WH-like_DNA-bd_sf"/>
</dbReference>
<evidence type="ECO:0000259" key="5">
    <source>
        <dbReference type="Pfam" id="PF04542"/>
    </source>
</evidence>
<dbReference type="CDD" id="cd06171">
    <property type="entry name" value="Sigma70_r4"/>
    <property type="match status" value="1"/>
</dbReference>
<comment type="caution">
    <text evidence="7">The sequence shown here is derived from an EMBL/GenBank/DDBJ whole genome shotgun (WGS) entry which is preliminary data.</text>
</comment>
<dbReference type="GO" id="GO:0003677">
    <property type="term" value="F:DNA binding"/>
    <property type="evidence" value="ECO:0007669"/>
    <property type="project" value="InterPro"/>
</dbReference>
<dbReference type="PANTHER" id="PTHR43133:SF25">
    <property type="entry name" value="RNA POLYMERASE SIGMA FACTOR RFAY-RELATED"/>
    <property type="match status" value="1"/>
</dbReference>
<dbReference type="InterPro" id="IPR013249">
    <property type="entry name" value="RNA_pol_sigma70_r4_t2"/>
</dbReference>
<dbReference type="SUPFAM" id="SSF88659">
    <property type="entry name" value="Sigma3 and sigma4 domains of RNA polymerase sigma factors"/>
    <property type="match status" value="1"/>
</dbReference>